<feature type="modified residue" description="N6-(pyridoxal phosphate)lysine" evidence="16">
    <location>
        <position position="344"/>
    </location>
</feature>
<dbReference type="EMBL" id="CAXITT010000574">
    <property type="protein sequence ID" value="CAL1543772.1"/>
    <property type="molecule type" value="Genomic_DNA"/>
</dbReference>
<name>A0AAV2IC94_LYMST</name>
<sequence>MTGFLTCVVCYAEHLVVGLLVLALVGTYRRGGLRETLRALMLGVKQIPGVAALLGSVLRSEAASFIKTTNLASKSTGGRPITVVLPKRGMTKDEIMAKLDEMKSRETDHLEGKVFAYTYTLQDDHYELQKEVYEKFTEKTGHSPEHDELVKFFQKSFLHENGLNPMVYPSLRQMEVEVVSMTCAMLNGDSRSVGFLTSGGTESVLMAVKTYRARAEQLYPWIKEPDIVCPITQHPVIGKAAHYFGLKVIYVEIGTDLRADVKAMEKAITANTILIACSAPQFCHGVVDPVEEVSNMAAKHGLPCHVDACFGGFMLPWVEKLGYAVPRWDFRCPGVTSISADIHKYGYTVKGASVIAYRDDELRKYQIYSYGAWPGGLYGSPSLAGSRPGGNIAAAWAAMNSLGEEGYMAKAKKLMDITDRLKEGIGSIEGIKIMGNPHMTCLAIGSDNPDLDILAVADLLEKKGWVIERQQNPSCIHCSILPHHEVSCDQLVDDLRENVKLATGNKQLSKQGTAGMYGMMATIPDSAIVEDFIKEYFAAVYKIQ</sequence>
<dbReference type="AlphaFoldDB" id="A0AAV2IC94"/>
<keyword evidence="8" id="KW-0746">Sphingolipid metabolism</keyword>
<reference evidence="18 19" key="1">
    <citation type="submission" date="2024-04" db="EMBL/GenBank/DDBJ databases">
        <authorList>
            <consortium name="Genoscope - CEA"/>
            <person name="William W."/>
        </authorList>
    </citation>
    <scope>NUCLEOTIDE SEQUENCE [LARGE SCALE GENOMIC DNA]</scope>
</reference>
<comment type="cofactor">
    <cofactor evidence="1 16 17">
        <name>pyridoxal 5'-phosphate</name>
        <dbReference type="ChEBI" id="CHEBI:597326"/>
    </cofactor>
</comment>
<organism evidence="18 19">
    <name type="scientific">Lymnaea stagnalis</name>
    <name type="common">Great pond snail</name>
    <name type="synonym">Helix stagnalis</name>
    <dbReference type="NCBI Taxonomy" id="6523"/>
    <lineage>
        <taxon>Eukaryota</taxon>
        <taxon>Metazoa</taxon>
        <taxon>Spiralia</taxon>
        <taxon>Lophotrochozoa</taxon>
        <taxon>Mollusca</taxon>
        <taxon>Gastropoda</taxon>
        <taxon>Heterobranchia</taxon>
        <taxon>Euthyneura</taxon>
        <taxon>Panpulmonata</taxon>
        <taxon>Hygrophila</taxon>
        <taxon>Lymnaeoidea</taxon>
        <taxon>Lymnaeidae</taxon>
        <taxon>Lymnaea</taxon>
    </lineage>
</organism>
<dbReference type="GO" id="GO:0006665">
    <property type="term" value="P:sphingolipid metabolic process"/>
    <property type="evidence" value="ECO:0007669"/>
    <property type="project" value="UniProtKB-KW"/>
</dbReference>
<evidence type="ECO:0000256" key="15">
    <source>
        <dbReference type="ARBA" id="ARBA00042568"/>
    </source>
</evidence>
<evidence type="ECO:0000256" key="16">
    <source>
        <dbReference type="PIRSR" id="PIRSR602129-50"/>
    </source>
</evidence>
<dbReference type="InterPro" id="IPR015421">
    <property type="entry name" value="PyrdxlP-dep_Trfase_major"/>
</dbReference>
<dbReference type="GO" id="GO:0008117">
    <property type="term" value="F:sphinganine-1-phosphate aldolase activity"/>
    <property type="evidence" value="ECO:0007669"/>
    <property type="project" value="UniProtKB-EC"/>
</dbReference>
<evidence type="ECO:0000256" key="1">
    <source>
        <dbReference type="ARBA" id="ARBA00001933"/>
    </source>
</evidence>
<evidence type="ECO:0000256" key="9">
    <source>
        <dbReference type="ARBA" id="ARBA00022989"/>
    </source>
</evidence>
<evidence type="ECO:0000256" key="11">
    <source>
        <dbReference type="ARBA" id="ARBA00023136"/>
    </source>
</evidence>
<dbReference type="Gene3D" id="6.10.140.2150">
    <property type="match status" value="1"/>
</dbReference>
<keyword evidence="10" id="KW-0443">Lipid metabolism</keyword>
<evidence type="ECO:0000256" key="3">
    <source>
        <dbReference type="ARBA" id="ARBA00004760"/>
    </source>
</evidence>
<keyword evidence="12 17" id="KW-0456">Lyase</keyword>
<evidence type="ECO:0000256" key="7">
    <source>
        <dbReference type="ARBA" id="ARBA00022898"/>
    </source>
</evidence>
<dbReference type="GO" id="GO:0005789">
    <property type="term" value="C:endoplasmic reticulum membrane"/>
    <property type="evidence" value="ECO:0007669"/>
    <property type="project" value="UniProtKB-SubCell"/>
</dbReference>
<keyword evidence="19" id="KW-1185">Reference proteome</keyword>
<dbReference type="FunFam" id="3.40.640.10:FF:000020">
    <property type="entry name" value="sphingosine-1-phosphate lyase 1"/>
    <property type="match status" value="1"/>
</dbReference>
<dbReference type="InterPro" id="IPR002129">
    <property type="entry name" value="PyrdxlP-dep_de-COase"/>
</dbReference>
<dbReference type="EC" id="4.1.2.27" evidence="14"/>
<evidence type="ECO:0000256" key="17">
    <source>
        <dbReference type="RuleBase" id="RU000382"/>
    </source>
</evidence>
<evidence type="ECO:0000256" key="12">
    <source>
        <dbReference type="ARBA" id="ARBA00023239"/>
    </source>
</evidence>
<evidence type="ECO:0000256" key="8">
    <source>
        <dbReference type="ARBA" id="ARBA00022919"/>
    </source>
</evidence>
<accession>A0AAV2IC94</accession>
<dbReference type="PANTHER" id="PTHR42735:SF9">
    <property type="entry name" value="SPHINGOSINE-1-PHOSPHATE LYASE"/>
    <property type="match status" value="1"/>
</dbReference>
<dbReference type="GO" id="GO:0019752">
    <property type="term" value="P:carboxylic acid metabolic process"/>
    <property type="evidence" value="ECO:0007669"/>
    <property type="project" value="InterPro"/>
</dbReference>
<keyword evidence="11" id="KW-0472">Membrane</keyword>
<dbReference type="Gene3D" id="3.90.1150.10">
    <property type="entry name" value="Aspartate Aminotransferase, domain 1"/>
    <property type="match status" value="1"/>
</dbReference>
<dbReference type="GO" id="GO:0030170">
    <property type="term" value="F:pyridoxal phosphate binding"/>
    <property type="evidence" value="ECO:0007669"/>
    <property type="project" value="InterPro"/>
</dbReference>
<evidence type="ECO:0000256" key="13">
    <source>
        <dbReference type="ARBA" id="ARBA00038302"/>
    </source>
</evidence>
<comment type="subcellular location">
    <subcellularLocation>
        <location evidence="2">Endoplasmic reticulum membrane</location>
        <topology evidence="2">Single-pass membrane protein</topology>
    </subcellularLocation>
</comment>
<keyword evidence="9" id="KW-1133">Transmembrane helix</keyword>
<dbReference type="InterPro" id="IPR015422">
    <property type="entry name" value="PyrdxlP-dep_Trfase_small"/>
</dbReference>
<evidence type="ECO:0000256" key="6">
    <source>
        <dbReference type="ARBA" id="ARBA00022824"/>
    </source>
</evidence>
<keyword evidence="7 16" id="KW-0663">Pyridoxal phosphate</keyword>
<evidence type="ECO:0000256" key="5">
    <source>
        <dbReference type="ARBA" id="ARBA00022692"/>
    </source>
</evidence>
<dbReference type="Proteomes" id="UP001497497">
    <property type="component" value="Unassembled WGS sequence"/>
</dbReference>
<dbReference type="PANTHER" id="PTHR42735">
    <property type="match status" value="1"/>
</dbReference>
<comment type="pathway">
    <text evidence="4">Sphingolipid metabolism.</text>
</comment>
<evidence type="ECO:0000256" key="14">
    <source>
        <dbReference type="ARBA" id="ARBA00038965"/>
    </source>
</evidence>
<evidence type="ECO:0000313" key="18">
    <source>
        <dbReference type="EMBL" id="CAL1543772.1"/>
    </source>
</evidence>
<evidence type="ECO:0000256" key="2">
    <source>
        <dbReference type="ARBA" id="ARBA00004389"/>
    </source>
</evidence>
<comment type="caution">
    <text evidence="18">The sequence shown here is derived from an EMBL/GenBank/DDBJ whole genome shotgun (WGS) entry which is preliminary data.</text>
</comment>
<evidence type="ECO:0000256" key="4">
    <source>
        <dbReference type="ARBA" id="ARBA00004991"/>
    </source>
</evidence>
<keyword evidence="5" id="KW-0812">Transmembrane</keyword>
<keyword evidence="6" id="KW-0256">Endoplasmic reticulum</keyword>
<dbReference type="InterPro" id="IPR015424">
    <property type="entry name" value="PyrdxlP-dep_Trfase"/>
</dbReference>
<dbReference type="Pfam" id="PF00282">
    <property type="entry name" value="Pyridoxal_deC"/>
    <property type="match status" value="1"/>
</dbReference>
<evidence type="ECO:0000313" key="19">
    <source>
        <dbReference type="Proteomes" id="UP001497497"/>
    </source>
</evidence>
<comment type="pathway">
    <text evidence="3">Lipid metabolism; sphingolipid metabolism.</text>
</comment>
<evidence type="ECO:0000256" key="10">
    <source>
        <dbReference type="ARBA" id="ARBA00023098"/>
    </source>
</evidence>
<dbReference type="Gene3D" id="3.40.640.10">
    <property type="entry name" value="Type I PLP-dependent aspartate aminotransferase-like (Major domain)"/>
    <property type="match status" value="1"/>
</dbReference>
<comment type="similarity">
    <text evidence="13">Belongs to the group II decarboxylase family. Sphingosine-1-phosphate lyase subfamily.</text>
</comment>
<protein>
    <recommendedName>
        <fullName evidence="14">sphinganine-1-phosphate aldolase</fullName>
        <ecNumber evidence="14">4.1.2.27</ecNumber>
    </recommendedName>
    <alternativeName>
        <fullName evidence="15">Sphingosine-1-phosphate aldolase</fullName>
    </alternativeName>
</protein>
<dbReference type="SUPFAM" id="SSF53383">
    <property type="entry name" value="PLP-dependent transferases"/>
    <property type="match status" value="1"/>
</dbReference>
<dbReference type="InterPro" id="IPR050477">
    <property type="entry name" value="GrpII_AminoAcid_Decarb"/>
</dbReference>
<proteinExistence type="inferred from homology"/>
<gene>
    <name evidence="18" type="ORF">GSLYS_00017285001</name>
</gene>